<sequence>MPRCSSRLLPPPPAAVPLNRPSPDRFSPPRDAPALAQHTLAFCAHLSTQRSGPGAIISPDL</sequence>
<keyword evidence="3" id="KW-1185">Reference proteome</keyword>
<proteinExistence type="predicted"/>
<reference evidence="2 3" key="1">
    <citation type="submission" date="2019-05" db="EMBL/GenBank/DDBJ databases">
        <title>Another draft genome of Portunus trituberculatus and its Hox gene families provides insights of decapod evolution.</title>
        <authorList>
            <person name="Jeong J.-H."/>
            <person name="Song I."/>
            <person name="Kim S."/>
            <person name="Choi T."/>
            <person name="Kim D."/>
            <person name="Ryu S."/>
            <person name="Kim W."/>
        </authorList>
    </citation>
    <scope>NUCLEOTIDE SEQUENCE [LARGE SCALE GENOMIC DNA]</scope>
    <source>
        <tissue evidence="2">Muscle</tissue>
    </source>
</reference>
<feature type="region of interest" description="Disordered" evidence="1">
    <location>
        <begin position="1"/>
        <end position="33"/>
    </location>
</feature>
<dbReference type="EMBL" id="VSRR010052056">
    <property type="protein sequence ID" value="MPC79779.1"/>
    <property type="molecule type" value="Genomic_DNA"/>
</dbReference>
<feature type="compositionally biased region" description="Low complexity" evidence="1">
    <location>
        <begin position="16"/>
        <end position="25"/>
    </location>
</feature>
<protein>
    <submittedName>
        <fullName evidence="2">Uncharacterized protein</fullName>
    </submittedName>
</protein>
<organism evidence="2 3">
    <name type="scientific">Portunus trituberculatus</name>
    <name type="common">Swimming crab</name>
    <name type="synonym">Neptunus trituberculatus</name>
    <dbReference type="NCBI Taxonomy" id="210409"/>
    <lineage>
        <taxon>Eukaryota</taxon>
        <taxon>Metazoa</taxon>
        <taxon>Ecdysozoa</taxon>
        <taxon>Arthropoda</taxon>
        <taxon>Crustacea</taxon>
        <taxon>Multicrustacea</taxon>
        <taxon>Malacostraca</taxon>
        <taxon>Eumalacostraca</taxon>
        <taxon>Eucarida</taxon>
        <taxon>Decapoda</taxon>
        <taxon>Pleocyemata</taxon>
        <taxon>Brachyura</taxon>
        <taxon>Eubrachyura</taxon>
        <taxon>Portunoidea</taxon>
        <taxon>Portunidae</taxon>
        <taxon>Portuninae</taxon>
        <taxon>Portunus</taxon>
    </lineage>
</organism>
<dbReference type="AlphaFoldDB" id="A0A5B7ID03"/>
<gene>
    <name evidence="2" type="ORF">E2C01_074325</name>
</gene>
<comment type="caution">
    <text evidence="2">The sequence shown here is derived from an EMBL/GenBank/DDBJ whole genome shotgun (WGS) entry which is preliminary data.</text>
</comment>
<accession>A0A5B7ID03</accession>
<evidence type="ECO:0000313" key="3">
    <source>
        <dbReference type="Proteomes" id="UP000324222"/>
    </source>
</evidence>
<dbReference type="Proteomes" id="UP000324222">
    <property type="component" value="Unassembled WGS sequence"/>
</dbReference>
<evidence type="ECO:0000313" key="2">
    <source>
        <dbReference type="EMBL" id="MPC79779.1"/>
    </source>
</evidence>
<evidence type="ECO:0000256" key="1">
    <source>
        <dbReference type="SAM" id="MobiDB-lite"/>
    </source>
</evidence>
<name>A0A5B7ID03_PORTR</name>